<proteinExistence type="predicted"/>
<reference evidence="1" key="1">
    <citation type="submission" date="2021-02" db="EMBL/GenBank/DDBJ databases">
        <authorList>
            <person name="Nowell W R."/>
        </authorList>
    </citation>
    <scope>NUCLEOTIDE SEQUENCE</scope>
</reference>
<evidence type="ECO:0000313" key="1">
    <source>
        <dbReference type="EMBL" id="CAF1289645.1"/>
    </source>
</evidence>
<name>A0A815CZX2_9BILA</name>
<dbReference type="AlphaFoldDB" id="A0A815CZX2"/>
<dbReference type="EMBL" id="CAJNOL010001111">
    <property type="protein sequence ID" value="CAF1289645.1"/>
    <property type="molecule type" value="Genomic_DNA"/>
</dbReference>
<dbReference type="Proteomes" id="UP000663870">
    <property type="component" value="Unassembled WGS sequence"/>
</dbReference>
<protein>
    <submittedName>
        <fullName evidence="1">Uncharacterized protein</fullName>
    </submittedName>
</protein>
<gene>
    <name evidence="1" type="ORF">JXQ802_LOCUS28927</name>
</gene>
<evidence type="ECO:0000313" key="2">
    <source>
        <dbReference type="Proteomes" id="UP000663870"/>
    </source>
</evidence>
<comment type="caution">
    <text evidence="1">The sequence shown here is derived from an EMBL/GenBank/DDBJ whole genome shotgun (WGS) entry which is preliminary data.</text>
</comment>
<accession>A0A815CZX2</accession>
<organism evidence="1 2">
    <name type="scientific">Rotaria sordida</name>
    <dbReference type="NCBI Taxonomy" id="392033"/>
    <lineage>
        <taxon>Eukaryota</taxon>
        <taxon>Metazoa</taxon>
        <taxon>Spiralia</taxon>
        <taxon>Gnathifera</taxon>
        <taxon>Rotifera</taxon>
        <taxon>Eurotatoria</taxon>
        <taxon>Bdelloidea</taxon>
        <taxon>Philodinida</taxon>
        <taxon>Philodinidae</taxon>
        <taxon>Rotaria</taxon>
    </lineage>
</organism>
<sequence length="331" mass="39186">MSSIDLDDDLIFFNIDSLDDDDDDDDDDDEYYSRTKSDLLTNDYTSVDRIQSTSTMISNNNKMSDITDLLDSTEFNDKQENIDLISANVVDYLHTHNLQNDRDNYEKYRWETEENYLKYGSKQLSPSDYLTRTSLYNRPVAFEKDSRLWARSLLDNFKKSNQNFKSKSSSSSANMTYYLPVIKKSSSFDRHVQYIEHLNECNDYPAYLEYLRENRSQLFYTLTDSIDIIDGLIGTFIRENYQTTERISFIIQSYRIIPNNEPIQTLFRSYEYSPNDEQTLVNLYNLKQAEEQNLDNSYLILCHPRSSHILCNKLDNFSRRDTGFLRFGRKR</sequence>
<keyword evidence="2" id="KW-1185">Reference proteome</keyword>